<gene>
    <name evidence="2" type="ORF">BBI15_10025</name>
</gene>
<dbReference type="KEGG" id="ppla:BBI15_10025"/>
<reference evidence="2" key="1">
    <citation type="submission" date="2016-10" db="EMBL/GenBank/DDBJ databases">
        <authorList>
            <person name="See-Too W.S."/>
        </authorList>
    </citation>
    <scope>NUCLEOTIDE SEQUENCE [LARGE SCALE GENOMIC DNA]</scope>
    <source>
        <strain evidence="2">DSM 23997</strain>
    </source>
</reference>
<dbReference type="GO" id="GO:0016747">
    <property type="term" value="F:acyltransferase activity, transferring groups other than amino-acyl groups"/>
    <property type="evidence" value="ECO:0007669"/>
    <property type="project" value="InterPro"/>
</dbReference>
<organism evidence="2 3">
    <name type="scientific">Planococcus plakortidis</name>
    <dbReference type="NCBI Taxonomy" id="1038856"/>
    <lineage>
        <taxon>Bacteria</taxon>
        <taxon>Bacillati</taxon>
        <taxon>Bacillota</taxon>
        <taxon>Bacilli</taxon>
        <taxon>Bacillales</taxon>
        <taxon>Caryophanaceae</taxon>
        <taxon>Planococcus</taxon>
    </lineage>
</organism>
<protein>
    <submittedName>
        <fullName evidence="2">GNAT family N-acetyltransferase</fullName>
    </submittedName>
</protein>
<evidence type="ECO:0000313" key="2">
    <source>
        <dbReference type="EMBL" id="ANU20529.1"/>
    </source>
</evidence>
<evidence type="ECO:0000259" key="1">
    <source>
        <dbReference type="PROSITE" id="PS51186"/>
    </source>
</evidence>
<dbReference type="AlphaFoldDB" id="A0A1C7E9W5"/>
<accession>A0A1C7E9W5</accession>
<dbReference type="PROSITE" id="PS51186">
    <property type="entry name" value="GNAT"/>
    <property type="match status" value="1"/>
</dbReference>
<proteinExistence type="predicted"/>
<sequence>MKIEIIQPIVERKEILKNLLELYQYDFSEFESEDVDENGLFGYKYLDCYWNEPNHYPFLFQVDGKYAGFALVRKITVEDASNPSYMKMCEFFVMRKYRKEGVGKRAAFHIFNLFQDTWEVAELETNLPAQKFWREVISEYTNNNYSEFYLDQWPGPIQRFFTV</sequence>
<dbReference type="Proteomes" id="UP000092650">
    <property type="component" value="Chromosome"/>
</dbReference>
<dbReference type="InterPro" id="IPR016181">
    <property type="entry name" value="Acyl_CoA_acyltransferase"/>
</dbReference>
<name>A0A1C7E9W5_9BACL</name>
<dbReference type="RefSeq" id="WP_068487667.1">
    <property type="nucleotide sequence ID" value="NZ_CP016539.2"/>
</dbReference>
<dbReference type="OrthoDB" id="1902458at2"/>
<dbReference type="InterPro" id="IPR000182">
    <property type="entry name" value="GNAT_dom"/>
</dbReference>
<dbReference type="EMBL" id="CP016539">
    <property type="protein sequence ID" value="ANU20529.1"/>
    <property type="molecule type" value="Genomic_DNA"/>
</dbReference>
<keyword evidence="3" id="KW-1185">Reference proteome</keyword>
<feature type="domain" description="N-acetyltransferase" evidence="1">
    <location>
        <begin position="1"/>
        <end position="156"/>
    </location>
</feature>
<dbReference type="Pfam" id="PF00583">
    <property type="entry name" value="Acetyltransf_1"/>
    <property type="match status" value="1"/>
</dbReference>
<dbReference type="Gene3D" id="3.40.630.30">
    <property type="match status" value="1"/>
</dbReference>
<evidence type="ECO:0000313" key="3">
    <source>
        <dbReference type="Proteomes" id="UP000092650"/>
    </source>
</evidence>
<dbReference type="SUPFAM" id="SSF55729">
    <property type="entry name" value="Acyl-CoA N-acyltransferases (Nat)"/>
    <property type="match status" value="1"/>
</dbReference>